<evidence type="ECO:0000313" key="1">
    <source>
        <dbReference type="EMBL" id="SHO50949.1"/>
    </source>
</evidence>
<dbReference type="Proteomes" id="UP000184603">
    <property type="component" value="Unassembled WGS sequence"/>
</dbReference>
<keyword evidence="2" id="KW-1185">Reference proteome</keyword>
<proteinExistence type="predicted"/>
<protein>
    <submittedName>
        <fullName evidence="1">Uncharacterized protein</fullName>
    </submittedName>
</protein>
<dbReference type="RefSeq" id="WP_073615172.1">
    <property type="nucleotide sequence ID" value="NZ_FRFE01000021.1"/>
</dbReference>
<dbReference type="OrthoDB" id="5421829at2"/>
<sequence>MSKKVEQILQKIHFVERDIELHKNILMSIPKDQEKEMERVIGEIIRMKERVAELKGSIAEVDPEVHAQVLRLEEGTKKFKDLAQEKDFRQVYTLDQLGECVINLVDGSQIECLVKALDARGGWAGLTHDGEVVEYGPEEVMEM</sequence>
<dbReference type="AlphaFoldDB" id="A0A1M7YEE6"/>
<reference evidence="1 2" key="1">
    <citation type="submission" date="2016-12" db="EMBL/GenBank/DDBJ databases">
        <authorList>
            <person name="Song W.-J."/>
            <person name="Kurnit D.M."/>
        </authorList>
    </citation>
    <scope>NUCLEOTIDE SEQUENCE [LARGE SCALE GENOMIC DNA]</scope>
    <source>
        <strain evidence="1 2">DSM 18488</strain>
    </source>
</reference>
<evidence type="ECO:0000313" key="2">
    <source>
        <dbReference type="Proteomes" id="UP000184603"/>
    </source>
</evidence>
<name>A0A1M7YEE6_9BACT</name>
<dbReference type="EMBL" id="FRFE01000021">
    <property type="protein sequence ID" value="SHO50949.1"/>
    <property type="molecule type" value="Genomic_DNA"/>
</dbReference>
<dbReference type="STRING" id="1121416.SAMN02745220_03722"/>
<accession>A0A1M7YEE6</accession>
<organism evidence="1 2">
    <name type="scientific">Desulfopila aestuarii DSM 18488</name>
    <dbReference type="NCBI Taxonomy" id="1121416"/>
    <lineage>
        <taxon>Bacteria</taxon>
        <taxon>Pseudomonadati</taxon>
        <taxon>Thermodesulfobacteriota</taxon>
        <taxon>Desulfobulbia</taxon>
        <taxon>Desulfobulbales</taxon>
        <taxon>Desulfocapsaceae</taxon>
        <taxon>Desulfopila</taxon>
    </lineage>
</organism>
<gene>
    <name evidence="1" type="ORF">SAMN02745220_03722</name>
</gene>